<name>A0ABQ4XGH7_9ASTR</name>
<proteinExistence type="predicted"/>
<evidence type="ECO:0000313" key="2">
    <source>
        <dbReference type="EMBL" id="GJS64384.1"/>
    </source>
</evidence>
<feature type="chain" id="PRO_5045512255" description="Secreted protein" evidence="1">
    <location>
        <begin position="20"/>
        <end position="142"/>
    </location>
</feature>
<dbReference type="Proteomes" id="UP001151760">
    <property type="component" value="Unassembled WGS sequence"/>
</dbReference>
<evidence type="ECO:0000256" key="1">
    <source>
        <dbReference type="SAM" id="SignalP"/>
    </source>
</evidence>
<organism evidence="2 3">
    <name type="scientific">Tanacetum coccineum</name>
    <dbReference type="NCBI Taxonomy" id="301880"/>
    <lineage>
        <taxon>Eukaryota</taxon>
        <taxon>Viridiplantae</taxon>
        <taxon>Streptophyta</taxon>
        <taxon>Embryophyta</taxon>
        <taxon>Tracheophyta</taxon>
        <taxon>Spermatophyta</taxon>
        <taxon>Magnoliopsida</taxon>
        <taxon>eudicotyledons</taxon>
        <taxon>Gunneridae</taxon>
        <taxon>Pentapetalae</taxon>
        <taxon>asterids</taxon>
        <taxon>campanulids</taxon>
        <taxon>Asterales</taxon>
        <taxon>Asteraceae</taxon>
        <taxon>Asteroideae</taxon>
        <taxon>Anthemideae</taxon>
        <taxon>Anthemidinae</taxon>
        <taxon>Tanacetum</taxon>
    </lineage>
</organism>
<protein>
    <recommendedName>
        <fullName evidence="4">Secreted protein</fullName>
    </recommendedName>
</protein>
<evidence type="ECO:0000313" key="3">
    <source>
        <dbReference type="Proteomes" id="UP001151760"/>
    </source>
</evidence>
<comment type="caution">
    <text evidence="2">The sequence shown here is derived from an EMBL/GenBank/DDBJ whole genome shotgun (WGS) entry which is preliminary data.</text>
</comment>
<feature type="signal peptide" evidence="1">
    <location>
        <begin position="1"/>
        <end position="19"/>
    </location>
</feature>
<evidence type="ECO:0008006" key="4">
    <source>
        <dbReference type="Google" id="ProtNLM"/>
    </source>
</evidence>
<sequence length="142" mass="15807">MIGFIITLVLTGLSGTTLSTLEVLEVLGLKILRAITLTVCINFDSRVKGAEFEVTGLDKAFVISTLGRTLLSKSPKFLKARWRFFLALTKRTSESWMFRVSTSIPLDKLKMSRIFEASRARSFCPSITRASHSQLHLGIPIS</sequence>
<reference evidence="2" key="2">
    <citation type="submission" date="2022-01" db="EMBL/GenBank/DDBJ databases">
        <authorList>
            <person name="Yamashiro T."/>
            <person name="Shiraishi A."/>
            <person name="Satake H."/>
            <person name="Nakayama K."/>
        </authorList>
    </citation>
    <scope>NUCLEOTIDE SEQUENCE</scope>
</reference>
<accession>A0ABQ4XGH7</accession>
<keyword evidence="1" id="KW-0732">Signal</keyword>
<keyword evidence="3" id="KW-1185">Reference proteome</keyword>
<gene>
    <name evidence="2" type="ORF">Tco_0678948</name>
</gene>
<dbReference type="EMBL" id="BQNB010009500">
    <property type="protein sequence ID" value="GJS64384.1"/>
    <property type="molecule type" value="Genomic_DNA"/>
</dbReference>
<reference evidence="2" key="1">
    <citation type="journal article" date="2022" name="Int. J. Mol. Sci.">
        <title>Draft Genome of Tanacetum Coccineum: Genomic Comparison of Closely Related Tanacetum-Family Plants.</title>
        <authorList>
            <person name="Yamashiro T."/>
            <person name="Shiraishi A."/>
            <person name="Nakayama K."/>
            <person name="Satake H."/>
        </authorList>
    </citation>
    <scope>NUCLEOTIDE SEQUENCE</scope>
</reference>